<feature type="region of interest" description="Disordered" evidence="8">
    <location>
        <begin position="555"/>
        <end position="627"/>
    </location>
</feature>
<feature type="compositionally biased region" description="Gly residues" evidence="8">
    <location>
        <begin position="562"/>
        <end position="582"/>
    </location>
</feature>
<evidence type="ECO:0000259" key="11">
    <source>
        <dbReference type="Pfam" id="PF24878"/>
    </source>
</evidence>
<feature type="domain" description="Glycosyltransferase RgtA/B/C/D-like" evidence="10">
    <location>
        <begin position="111"/>
        <end position="274"/>
    </location>
</feature>
<gene>
    <name evidence="12" type="ORF">LX83_005253</name>
</gene>
<feature type="compositionally biased region" description="Gly residues" evidence="8">
    <location>
        <begin position="701"/>
        <end position="714"/>
    </location>
</feature>
<feature type="domain" description="Putative mannosyltransferase YkcA/B-like C-terminal" evidence="11">
    <location>
        <begin position="635"/>
        <end position="705"/>
    </location>
</feature>
<dbReference type="GO" id="GO:0005886">
    <property type="term" value="C:plasma membrane"/>
    <property type="evidence" value="ECO:0007669"/>
    <property type="project" value="UniProtKB-SubCell"/>
</dbReference>
<comment type="subcellular location">
    <subcellularLocation>
        <location evidence="1">Cell membrane</location>
        <topology evidence="1">Multi-pass membrane protein</topology>
    </subcellularLocation>
</comment>
<evidence type="ECO:0000256" key="8">
    <source>
        <dbReference type="SAM" id="MobiDB-lite"/>
    </source>
</evidence>
<dbReference type="GO" id="GO:0016763">
    <property type="term" value="F:pentosyltransferase activity"/>
    <property type="evidence" value="ECO:0007669"/>
    <property type="project" value="TreeGrafter"/>
</dbReference>
<feature type="transmembrane region" description="Helical" evidence="9">
    <location>
        <begin position="460"/>
        <end position="477"/>
    </location>
</feature>
<feature type="transmembrane region" description="Helical" evidence="9">
    <location>
        <begin position="404"/>
        <end position="423"/>
    </location>
</feature>
<dbReference type="InterPro" id="IPR056785">
    <property type="entry name" value="YkcA/B-like_C"/>
</dbReference>
<comment type="caution">
    <text evidence="12">The sequence shown here is derived from an EMBL/GenBank/DDBJ whole genome shotgun (WGS) entry which is preliminary data.</text>
</comment>
<dbReference type="Pfam" id="PF13231">
    <property type="entry name" value="PMT_2"/>
    <property type="match status" value="1"/>
</dbReference>
<feature type="transmembrane region" description="Helical" evidence="9">
    <location>
        <begin position="260"/>
        <end position="277"/>
    </location>
</feature>
<dbReference type="EMBL" id="JAMTCK010000013">
    <property type="protein sequence ID" value="MCP2168375.1"/>
    <property type="molecule type" value="Genomic_DNA"/>
</dbReference>
<sequence>MTSAAQRTGPEPASPTPEPTPGAPDIPGTPDTPDAPSTVEGAGPGRRPTGRRWQPWALAATCVLAAVLYCWSLSSIGWANTYYTAAVKSMSRSLTNFLFGAFDPAGVITVDKPPMALWPQVISTWIFGYHGWSVLLPQAVEGVAAVFLLHRTVRRWAGEHAALIAALVLALTPITVAINRDNNPDTLLVLLLVAAAYAFTRSVEPAAGAGSATRWLLLSAFFIGCGFVTKMMQAWIVLPVFALAYVVASPRPVPRRLADLGGAAVVAGVASLWWVALVDLWPSPKPFIGGSTDGSAWDLVIGYNGLGRVFGQGGGGGGGTQFFGDGSGPPPGAGQNEPGMIVAGPGGGGGGFGGESGIGRMFNDVVGGQISWLLPLALLVLVAVTVAGMFRWQERLPADRPQRGGWVLWGGWLLLTGAVFSFAQGIFHPYYTTMLAPAIAALTGAGLVRLWRDFRAPTGYGWVVLPLGVALTAAWAWVLVSRDTSWHGWLRYAVAVIGVLAVAGLLVARLGRARLAGGGLARAGTVLGLVTALLAPGVWSTATALGASGNMGGANPLAGPNTGPGGQGGPGARAGGAPGGTGYVMDGDGRRDGGRDNPPGQQQNGQQQNSQEQPRRVMIGGGGESSLTDEQRKILDYVTRNAGDAEIKLAIDNGAAGASAWIINTDETVIGMGGFSSRDEAPTVDQLDQWVRDGRLKYVLGSGGQDQPGPGAGTRSGEPDQGQPPQDGGQANGANQSTQDGRAGQGRGAGGDTGMAEQRTQWIQQHCTAVDPAAYGGTPVDQQRQQQSQGGPVRVGPGGGVQTLYECRA</sequence>
<feature type="region of interest" description="Disordered" evidence="8">
    <location>
        <begin position="699"/>
        <end position="809"/>
    </location>
</feature>
<dbReference type="Pfam" id="PF24878">
    <property type="entry name" value="YkcB_C"/>
    <property type="match status" value="1"/>
</dbReference>
<evidence type="ECO:0000256" key="6">
    <source>
        <dbReference type="ARBA" id="ARBA00022989"/>
    </source>
</evidence>
<dbReference type="PANTHER" id="PTHR33908:SF3">
    <property type="entry name" value="UNDECAPRENYL PHOSPHATE-ALPHA-4-AMINO-4-DEOXY-L-ARABINOSE ARABINOSYL TRANSFERASE"/>
    <property type="match status" value="1"/>
</dbReference>
<feature type="region of interest" description="Disordered" evidence="8">
    <location>
        <begin position="1"/>
        <end position="50"/>
    </location>
</feature>
<evidence type="ECO:0000256" key="7">
    <source>
        <dbReference type="ARBA" id="ARBA00023136"/>
    </source>
</evidence>
<feature type="transmembrane region" description="Helical" evidence="9">
    <location>
        <begin position="56"/>
        <end position="79"/>
    </location>
</feature>
<evidence type="ECO:0000313" key="13">
    <source>
        <dbReference type="Proteomes" id="UP001206128"/>
    </source>
</evidence>
<evidence type="ECO:0000256" key="4">
    <source>
        <dbReference type="ARBA" id="ARBA00022679"/>
    </source>
</evidence>
<evidence type="ECO:0000256" key="1">
    <source>
        <dbReference type="ARBA" id="ARBA00004651"/>
    </source>
</evidence>
<feature type="compositionally biased region" description="Gly residues" evidence="8">
    <location>
        <begin position="743"/>
        <end position="753"/>
    </location>
</feature>
<dbReference type="PANTHER" id="PTHR33908">
    <property type="entry name" value="MANNOSYLTRANSFERASE YKCB-RELATED"/>
    <property type="match status" value="1"/>
</dbReference>
<feature type="compositionally biased region" description="Low complexity" evidence="8">
    <location>
        <begin position="596"/>
        <end position="612"/>
    </location>
</feature>
<dbReference type="GO" id="GO:0010041">
    <property type="term" value="P:response to iron(III) ion"/>
    <property type="evidence" value="ECO:0007669"/>
    <property type="project" value="TreeGrafter"/>
</dbReference>
<proteinExistence type="predicted"/>
<dbReference type="InterPro" id="IPR038731">
    <property type="entry name" value="RgtA/B/C-like"/>
</dbReference>
<evidence type="ECO:0000256" key="2">
    <source>
        <dbReference type="ARBA" id="ARBA00022475"/>
    </source>
</evidence>
<keyword evidence="13" id="KW-1185">Reference proteome</keyword>
<keyword evidence="7 9" id="KW-0472">Membrane</keyword>
<feature type="compositionally biased region" description="Low complexity" evidence="8">
    <location>
        <begin position="719"/>
        <end position="729"/>
    </location>
</feature>
<feature type="transmembrane region" description="Helical" evidence="9">
    <location>
        <begin position="429"/>
        <end position="448"/>
    </location>
</feature>
<organism evidence="12 13">
    <name type="scientific">Goodfellowiella coeruleoviolacea</name>
    <dbReference type="NCBI Taxonomy" id="334858"/>
    <lineage>
        <taxon>Bacteria</taxon>
        <taxon>Bacillati</taxon>
        <taxon>Actinomycetota</taxon>
        <taxon>Actinomycetes</taxon>
        <taxon>Pseudonocardiales</taxon>
        <taxon>Pseudonocardiaceae</taxon>
        <taxon>Goodfellowiella</taxon>
    </lineage>
</organism>
<evidence type="ECO:0000259" key="10">
    <source>
        <dbReference type="Pfam" id="PF13231"/>
    </source>
</evidence>
<feature type="transmembrane region" description="Helical" evidence="9">
    <location>
        <begin position="161"/>
        <end position="178"/>
    </location>
</feature>
<accession>A0AAE3GJ04</accession>
<name>A0AAE3GJ04_9PSEU</name>
<reference evidence="12" key="1">
    <citation type="submission" date="2022-06" db="EMBL/GenBank/DDBJ databases">
        <title>Genomic Encyclopedia of Archaeal and Bacterial Type Strains, Phase II (KMG-II): from individual species to whole genera.</title>
        <authorList>
            <person name="Goeker M."/>
        </authorList>
    </citation>
    <scope>NUCLEOTIDE SEQUENCE</scope>
    <source>
        <strain evidence="12">DSM 43935</strain>
    </source>
</reference>
<dbReference type="InterPro" id="IPR050297">
    <property type="entry name" value="LipidA_mod_glycosyltrf_83"/>
</dbReference>
<evidence type="ECO:0000256" key="5">
    <source>
        <dbReference type="ARBA" id="ARBA00022692"/>
    </source>
</evidence>
<dbReference type="GO" id="GO:0009103">
    <property type="term" value="P:lipopolysaccharide biosynthetic process"/>
    <property type="evidence" value="ECO:0007669"/>
    <property type="project" value="UniProtKB-ARBA"/>
</dbReference>
<keyword evidence="6 9" id="KW-1133">Transmembrane helix</keyword>
<evidence type="ECO:0000313" key="12">
    <source>
        <dbReference type="EMBL" id="MCP2168375.1"/>
    </source>
</evidence>
<feature type="transmembrane region" description="Helical" evidence="9">
    <location>
        <begin position="235"/>
        <end position="253"/>
    </location>
</feature>
<feature type="transmembrane region" description="Helical" evidence="9">
    <location>
        <begin position="370"/>
        <end position="392"/>
    </location>
</feature>
<protein>
    <submittedName>
        <fullName evidence="12">4-amino-4-deoxy-L-arabinose transferase</fullName>
    </submittedName>
</protein>
<feature type="transmembrane region" description="Helical" evidence="9">
    <location>
        <begin position="489"/>
        <end position="508"/>
    </location>
</feature>
<feature type="compositionally biased region" description="Low complexity" evidence="8">
    <location>
        <begin position="782"/>
        <end position="795"/>
    </location>
</feature>
<dbReference type="RefSeq" id="WP_253776155.1">
    <property type="nucleotide sequence ID" value="NZ_JAMTCK010000013.1"/>
</dbReference>
<feature type="transmembrane region" description="Helical" evidence="9">
    <location>
        <begin position="520"/>
        <end position="539"/>
    </location>
</feature>
<dbReference type="Proteomes" id="UP001206128">
    <property type="component" value="Unassembled WGS sequence"/>
</dbReference>
<evidence type="ECO:0000256" key="3">
    <source>
        <dbReference type="ARBA" id="ARBA00022676"/>
    </source>
</evidence>
<feature type="compositionally biased region" description="Pro residues" evidence="8">
    <location>
        <begin position="12"/>
        <end position="24"/>
    </location>
</feature>
<evidence type="ECO:0000256" key="9">
    <source>
        <dbReference type="SAM" id="Phobius"/>
    </source>
</evidence>
<keyword evidence="2" id="KW-1003">Cell membrane</keyword>
<keyword evidence="3" id="KW-0328">Glycosyltransferase</keyword>
<feature type="compositionally biased region" description="Polar residues" evidence="8">
    <location>
        <begin position="758"/>
        <end position="767"/>
    </location>
</feature>
<keyword evidence="4 12" id="KW-0808">Transferase</keyword>
<dbReference type="AlphaFoldDB" id="A0AAE3GJ04"/>
<keyword evidence="5 9" id="KW-0812">Transmembrane</keyword>
<feature type="transmembrane region" description="Helical" evidence="9">
    <location>
        <begin position="129"/>
        <end position="149"/>
    </location>
</feature>